<evidence type="ECO:0000256" key="1">
    <source>
        <dbReference type="SAM" id="Phobius"/>
    </source>
</evidence>
<feature type="transmembrane region" description="Helical" evidence="1">
    <location>
        <begin position="238"/>
        <end position="255"/>
    </location>
</feature>
<feature type="transmembrane region" description="Helical" evidence="1">
    <location>
        <begin position="160"/>
        <end position="182"/>
    </location>
</feature>
<accession>A0AAN8GAG9</accession>
<feature type="transmembrane region" description="Helical" evidence="1">
    <location>
        <begin position="275"/>
        <end position="293"/>
    </location>
</feature>
<keyword evidence="1" id="KW-0812">Transmembrane</keyword>
<comment type="caution">
    <text evidence="2">The sequence shown here is derived from an EMBL/GenBank/DDBJ whole genome shotgun (WGS) entry which is preliminary data.</text>
</comment>
<dbReference type="PANTHER" id="PTHR21329:SF3">
    <property type="entry name" value="PHOSPHATIDYLINOSITOL N-ACETYLGLUCOSAMINYLTRANSFERASE SUBUNIT Q"/>
    <property type="match status" value="1"/>
</dbReference>
<dbReference type="GO" id="GO:0005783">
    <property type="term" value="C:endoplasmic reticulum"/>
    <property type="evidence" value="ECO:0007669"/>
    <property type="project" value="TreeGrafter"/>
</dbReference>
<keyword evidence="3" id="KW-1185">Reference proteome</keyword>
<gene>
    <name evidence="2" type="ORF">SNE40_020233</name>
</gene>
<feature type="transmembrane region" description="Helical" evidence="1">
    <location>
        <begin position="361"/>
        <end position="383"/>
    </location>
</feature>
<keyword evidence="1" id="KW-0472">Membrane</keyword>
<dbReference type="PANTHER" id="PTHR21329">
    <property type="entry name" value="PHOSPHATIDYLINOSITOL N-ACETYLGLUCOSAMINYLTRANSFERASE SUBUNIT Q-RELATED"/>
    <property type="match status" value="1"/>
</dbReference>
<organism evidence="2 3">
    <name type="scientific">Patella caerulea</name>
    <name type="common">Rayed Mediterranean limpet</name>
    <dbReference type="NCBI Taxonomy" id="87958"/>
    <lineage>
        <taxon>Eukaryota</taxon>
        <taxon>Metazoa</taxon>
        <taxon>Spiralia</taxon>
        <taxon>Lophotrochozoa</taxon>
        <taxon>Mollusca</taxon>
        <taxon>Gastropoda</taxon>
        <taxon>Patellogastropoda</taxon>
        <taxon>Patelloidea</taxon>
        <taxon>Patellidae</taxon>
        <taxon>Patella</taxon>
    </lineage>
</organism>
<evidence type="ECO:0000313" key="2">
    <source>
        <dbReference type="EMBL" id="KAK6169120.1"/>
    </source>
</evidence>
<protein>
    <recommendedName>
        <fullName evidence="4">Phosphatidylinositol N-acetylglucosaminyltransferase subunit Q</fullName>
    </recommendedName>
</protein>
<dbReference type="GO" id="GO:0016020">
    <property type="term" value="C:membrane"/>
    <property type="evidence" value="ECO:0007669"/>
    <property type="project" value="InterPro"/>
</dbReference>
<dbReference type="EMBL" id="JAZGQO010000015">
    <property type="protein sequence ID" value="KAK6169120.1"/>
    <property type="molecule type" value="Genomic_DNA"/>
</dbReference>
<proteinExistence type="predicted"/>
<dbReference type="GO" id="GO:0006506">
    <property type="term" value="P:GPI anchor biosynthetic process"/>
    <property type="evidence" value="ECO:0007669"/>
    <property type="project" value="InterPro"/>
</dbReference>
<feature type="transmembrane region" description="Helical" evidence="1">
    <location>
        <begin position="314"/>
        <end position="341"/>
    </location>
</feature>
<dbReference type="InterPro" id="IPR007720">
    <property type="entry name" value="PigQ/GPI1"/>
</dbReference>
<dbReference type="Proteomes" id="UP001347796">
    <property type="component" value="Unassembled WGS sequence"/>
</dbReference>
<evidence type="ECO:0008006" key="4">
    <source>
        <dbReference type="Google" id="ProtNLM"/>
    </source>
</evidence>
<dbReference type="Pfam" id="PF05024">
    <property type="entry name" value="Gpi1"/>
    <property type="match status" value="1"/>
</dbReference>
<reference evidence="2 3" key="1">
    <citation type="submission" date="2024-01" db="EMBL/GenBank/DDBJ databases">
        <title>The genome of the rayed Mediterranean limpet Patella caerulea (Linnaeus, 1758).</title>
        <authorList>
            <person name="Anh-Thu Weber A."/>
            <person name="Halstead-Nussloch G."/>
        </authorList>
    </citation>
    <scope>NUCLEOTIDE SEQUENCE [LARGE SCALE GENOMIC DNA]</scope>
    <source>
        <strain evidence="2">AATW-2023a</strain>
        <tissue evidence="2">Whole specimen</tissue>
    </source>
</reference>
<evidence type="ECO:0000313" key="3">
    <source>
        <dbReference type="Proteomes" id="UP001347796"/>
    </source>
</evidence>
<feature type="transmembrane region" description="Helical" evidence="1">
    <location>
        <begin position="404"/>
        <end position="428"/>
    </location>
</feature>
<dbReference type="AlphaFoldDB" id="A0AAN8GAG9"/>
<keyword evidence="1" id="KW-1133">Transmembrane helix</keyword>
<sequence>MESIWTVFIAGIKPNKKRETGFLFGTINQENKSVCVLDVNQNGHCDNELQLIGKQQSFYPENLDKNEDVWVIIIVSDFDLVDCSVYVKSERMKCTCVLYDPQAFQESYLFLEKSHSAGGQQIVDDSLSGNIQQSVIEDVCHSLKFTNSPKKQIFDCSLNFVFKIVQIIVRYLGIMALSEFLVNCSQILYKRMAVGLAQGHVMCPSFLSQMKRRVDVIRTISEYHKQTPIMKLRYQNRIWNQIVDCLVGILLLMLIWQFDLHNKMVNFTLQWTHDIAGKLIVLIHWLMGAPAGLKLNVQLTQLMGQFFLYHIDLWTGYVALVQPILSSLVYLSIPISILGLSFQLSLLQDIVSMLTLHIYCFYVYAARIYSMEISAVAALWRLFRGKKWNILRERVDSASYDVDQLFFGTLILTILVFLLPTIILYYLVFLTLRFIVLSIQGILSLCVQKLNTVQIYTIVAWILKSNSISGSVIFNVVPCRSLQQSKYCLVLSMETAQLPLKTIFEITKDDDISEDSTCSLSLIFSKVLNGKLLFPWNSSSLKEKQE</sequence>
<name>A0AAN8GAG9_PATCE</name>